<dbReference type="GO" id="GO:0047429">
    <property type="term" value="F:nucleoside triphosphate diphosphatase activity"/>
    <property type="evidence" value="ECO:0007669"/>
    <property type="project" value="UniProtKB-EC"/>
</dbReference>
<comment type="similarity">
    <text evidence="3">Belongs to the Maf family. YhdE subfamily.</text>
</comment>
<organism evidence="4 5">
    <name type="scientific">Candidatus Ornithocaccomicrobium faecavium</name>
    <dbReference type="NCBI Taxonomy" id="2840890"/>
    <lineage>
        <taxon>Bacteria</taxon>
        <taxon>Bacillati</taxon>
        <taxon>Bacillota</taxon>
        <taxon>Clostridia</taxon>
        <taxon>Candidatus Ornithocaccomicrobium</taxon>
    </lineage>
</organism>
<protein>
    <recommendedName>
        <fullName evidence="3">dTTP/UTP pyrophosphatase</fullName>
        <shortName evidence="3">dTTPase/UTPase</shortName>
        <ecNumber evidence="3">3.6.1.9</ecNumber>
    </recommendedName>
    <alternativeName>
        <fullName evidence="3">Nucleoside triphosphate pyrophosphatase</fullName>
    </alternativeName>
    <alternativeName>
        <fullName evidence="3">Nucleotide pyrophosphatase</fullName>
        <shortName evidence="3">Nucleotide PPase</shortName>
    </alternativeName>
</protein>
<evidence type="ECO:0000256" key="1">
    <source>
        <dbReference type="ARBA" id="ARBA00001968"/>
    </source>
</evidence>
<dbReference type="Gene3D" id="3.90.950.10">
    <property type="match status" value="1"/>
</dbReference>
<dbReference type="GO" id="GO:0009117">
    <property type="term" value="P:nucleotide metabolic process"/>
    <property type="evidence" value="ECO:0007669"/>
    <property type="project" value="UniProtKB-KW"/>
</dbReference>
<comment type="cofactor">
    <cofactor evidence="1 3">
        <name>a divalent metal cation</name>
        <dbReference type="ChEBI" id="CHEBI:60240"/>
    </cofactor>
</comment>
<evidence type="ECO:0000313" key="4">
    <source>
        <dbReference type="EMBL" id="HIV26937.1"/>
    </source>
</evidence>
<keyword evidence="3" id="KW-0963">Cytoplasm</keyword>
<dbReference type="PANTHER" id="PTHR43213">
    <property type="entry name" value="BIFUNCTIONAL DTTP/UTP PYROPHOSPHATASE/METHYLTRANSFERASE PROTEIN-RELATED"/>
    <property type="match status" value="1"/>
</dbReference>
<dbReference type="NCBIfam" id="TIGR00172">
    <property type="entry name" value="maf"/>
    <property type="match status" value="1"/>
</dbReference>
<comment type="catalytic activity">
    <reaction evidence="3">
        <text>UTP + H2O = UMP + diphosphate + H(+)</text>
        <dbReference type="Rhea" id="RHEA:29395"/>
        <dbReference type="ChEBI" id="CHEBI:15377"/>
        <dbReference type="ChEBI" id="CHEBI:15378"/>
        <dbReference type="ChEBI" id="CHEBI:33019"/>
        <dbReference type="ChEBI" id="CHEBI:46398"/>
        <dbReference type="ChEBI" id="CHEBI:57865"/>
        <dbReference type="EC" id="3.6.1.9"/>
    </reaction>
</comment>
<comment type="caution">
    <text evidence="4">The sequence shown here is derived from an EMBL/GenBank/DDBJ whole genome shotgun (WGS) entry which is preliminary data.</text>
</comment>
<feature type="site" description="Important for substrate specificity" evidence="3">
    <location>
        <position position="153"/>
    </location>
</feature>
<dbReference type="AlphaFoldDB" id="A0A9D1TCN2"/>
<evidence type="ECO:0000256" key="3">
    <source>
        <dbReference type="HAMAP-Rule" id="MF_00528"/>
    </source>
</evidence>
<dbReference type="EMBL" id="DVOT01000057">
    <property type="protein sequence ID" value="HIV26937.1"/>
    <property type="molecule type" value="Genomic_DNA"/>
</dbReference>
<evidence type="ECO:0000256" key="2">
    <source>
        <dbReference type="ARBA" id="ARBA00022801"/>
    </source>
</evidence>
<keyword evidence="2 3" id="KW-0378">Hydrolase</keyword>
<feature type="active site" description="Proton acceptor" evidence="3">
    <location>
        <position position="70"/>
    </location>
</feature>
<dbReference type="EC" id="3.6.1.9" evidence="3"/>
<dbReference type="CDD" id="cd00555">
    <property type="entry name" value="Maf"/>
    <property type="match status" value="1"/>
</dbReference>
<reference evidence="4" key="1">
    <citation type="submission" date="2020-10" db="EMBL/GenBank/DDBJ databases">
        <authorList>
            <person name="Gilroy R."/>
        </authorList>
    </citation>
    <scope>NUCLEOTIDE SEQUENCE</scope>
    <source>
        <strain evidence="4">CHK183-6373</strain>
    </source>
</reference>
<sequence length="186" mass="19969">MGMERKVILASSSPRRKELLSKMGVPYACVSPDVDESFSGPPWDAVVEIARRKARAVAASAPEAIVIGADTLVCVDGMALGKPKGQADAARMCHLLSGREHDVFTGVCMICGKKEIVHLERSGVVFRPLEEEEIQAYIATDEPYDKAGGYAIQGTAAAFIVRYNGSYENIMGFPVDAVAGMLKQFG</sequence>
<comment type="caution">
    <text evidence="3">Lacks conserved residue(s) required for the propagation of feature annotation.</text>
</comment>
<comment type="catalytic activity">
    <reaction evidence="3">
        <text>dTTP + H2O = dTMP + diphosphate + H(+)</text>
        <dbReference type="Rhea" id="RHEA:28534"/>
        <dbReference type="ChEBI" id="CHEBI:15377"/>
        <dbReference type="ChEBI" id="CHEBI:15378"/>
        <dbReference type="ChEBI" id="CHEBI:33019"/>
        <dbReference type="ChEBI" id="CHEBI:37568"/>
        <dbReference type="ChEBI" id="CHEBI:63528"/>
        <dbReference type="EC" id="3.6.1.9"/>
    </reaction>
</comment>
<dbReference type="GO" id="GO:0005737">
    <property type="term" value="C:cytoplasm"/>
    <property type="evidence" value="ECO:0007669"/>
    <property type="project" value="UniProtKB-SubCell"/>
</dbReference>
<dbReference type="SUPFAM" id="SSF52972">
    <property type="entry name" value="ITPase-like"/>
    <property type="match status" value="1"/>
</dbReference>
<comment type="function">
    <text evidence="3">Nucleoside triphosphate pyrophosphatase that hydrolyzes dTTP and UTP. May have a dual role in cell division arrest and in preventing the incorporation of modified nucleotides into cellular nucleic acids.</text>
</comment>
<evidence type="ECO:0000313" key="5">
    <source>
        <dbReference type="Proteomes" id="UP000886884"/>
    </source>
</evidence>
<feature type="site" description="Important for substrate specificity" evidence="3">
    <location>
        <position position="71"/>
    </location>
</feature>
<dbReference type="HAMAP" id="MF_00528">
    <property type="entry name" value="Maf"/>
    <property type="match status" value="1"/>
</dbReference>
<feature type="site" description="Important for substrate specificity" evidence="3">
    <location>
        <position position="15"/>
    </location>
</feature>
<proteinExistence type="inferred from homology"/>
<keyword evidence="3" id="KW-0546">Nucleotide metabolism</keyword>
<dbReference type="Proteomes" id="UP000886884">
    <property type="component" value="Unassembled WGS sequence"/>
</dbReference>
<dbReference type="InterPro" id="IPR003697">
    <property type="entry name" value="Maf-like"/>
</dbReference>
<dbReference type="PIRSF" id="PIRSF006305">
    <property type="entry name" value="Maf"/>
    <property type="match status" value="1"/>
</dbReference>
<comment type="subcellular location">
    <subcellularLocation>
        <location evidence="3">Cytoplasm</location>
    </subcellularLocation>
</comment>
<accession>A0A9D1TCN2</accession>
<dbReference type="InterPro" id="IPR029001">
    <property type="entry name" value="ITPase-like_fam"/>
</dbReference>
<dbReference type="Pfam" id="PF02545">
    <property type="entry name" value="Maf"/>
    <property type="match status" value="1"/>
</dbReference>
<name>A0A9D1TCN2_9FIRM</name>
<gene>
    <name evidence="4" type="primary">maf</name>
    <name evidence="4" type="ORF">IAA64_03130</name>
</gene>
<dbReference type="PANTHER" id="PTHR43213:SF5">
    <property type="entry name" value="BIFUNCTIONAL DTTP_UTP PYROPHOSPHATASE_METHYLTRANSFERASE PROTEIN-RELATED"/>
    <property type="match status" value="1"/>
</dbReference>
<reference evidence="4" key="2">
    <citation type="journal article" date="2021" name="PeerJ">
        <title>Extensive microbial diversity within the chicken gut microbiome revealed by metagenomics and culture.</title>
        <authorList>
            <person name="Gilroy R."/>
            <person name="Ravi A."/>
            <person name="Getino M."/>
            <person name="Pursley I."/>
            <person name="Horton D.L."/>
            <person name="Alikhan N.F."/>
            <person name="Baker D."/>
            <person name="Gharbi K."/>
            <person name="Hall N."/>
            <person name="Watson M."/>
            <person name="Adriaenssens E.M."/>
            <person name="Foster-Nyarko E."/>
            <person name="Jarju S."/>
            <person name="Secka A."/>
            <person name="Antonio M."/>
            <person name="Oren A."/>
            <person name="Chaudhuri R.R."/>
            <person name="La Ragione R."/>
            <person name="Hildebrand F."/>
            <person name="Pallen M.J."/>
        </authorList>
    </citation>
    <scope>NUCLEOTIDE SEQUENCE</scope>
    <source>
        <strain evidence="4">CHK183-6373</strain>
    </source>
</reference>